<feature type="region of interest" description="Disordered" evidence="1">
    <location>
        <begin position="274"/>
        <end position="390"/>
    </location>
</feature>
<dbReference type="PANTHER" id="PTHR34660">
    <property type="entry name" value="MYB-LIKE PROTEIN X"/>
    <property type="match status" value="1"/>
</dbReference>
<feature type="compositionally biased region" description="Polar residues" evidence="1">
    <location>
        <begin position="274"/>
        <end position="298"/>
    </location>
</feature>
<gene>
    <name evidence="2" type="ORF">OSB04_017960</name>
</gene>
<evidence type="ECO:0000313" key="2">
    <source>
        <dbReference type="EMBL" id="KAJ9553915.1"/>
    </source>
</evidence>
<feature type="compositionally biased region" description="Polar residues" evidence="1">
    <location>
        <begin position="199"/>
        <end position="211"/>
    </location>
</feature>
<dbReference type="EMBL" id="JARYMX010000004">
    <property type="protein sequence ID" value="KAJ9553915.1"/>
    <property type="molecule type" value="Genomic_DNA"/>
</dbReference>
<evidence type="ECO:0000313" key="3">
    <source>
        <dbReference type="Proteomes" id="UP001172457"/>
    </source>
</evidence>
<organism evidence="2 3">
    <name type="scientific">Centaurea solstitialis</name>
    <name type="common">yellow star-thistle</name>
    <dbReference type="NCBI Taxonomy" id="347529"/>
    <lineage>
        <taxon>Eukaryota</taxon>
        <taxon>Viridiplantae</taxon>
        <taxon>Streptophyta</taxon>
        <taxon>Embryophyta</taxon>
        <taxon>Tracheophyta</taxon>
        <taxon>Spermatophyta</taxon>
        <taxon>Magnoliopsida</taxon>
        <taxon>eudicotyledons</taxon>
        <taxon>Gunneridae</taxon>
        <taxon>Pentapetalae</taxon>
        <taxon>asterids</taxon>
        <taxon>campanulids</taxon>
        <taxon>Asterales</taxon>
        <taxon>Asteraceae</taxon>
        <taxon>Carduoideae</taxon>
        <taxon>Cardueae</taxon>
        <taxon>Centaureinae</taxon>
        <taxon>Centaurea</taxon>
    </lineage>
</organism>
<protein>
    <submittedName>
        <fullName evidence="2">Uncharacterized protein</fullName>
    </submittedName>
</protein>
<dbReference type="PANTHER" id="PTHR34660:SF7">
    <property type="entry name" value="DNA LIGASE-LIKE PROTEIN"/>
    <property type="match status" value="1"/>
</dbReference>
<feature type="compositionally biased region" description="Polar residues" evidence="1">
    <location>
        <begin position="309"/>
        <end position="365"/>
    </location>
</feature>
<reference evidence="2" key="1">
    <citation type="submission" date="2023-03" db="EMBL/GenBank/DDBJ databases">
        <title>Chromosome-scale reference genome and RAD-based genetic map of yellow starthistle (Centaurea solstitialis) reveal putative structural variation and QTLs associated with invader traits.</title>
        <authorList>
            <person name="Reatini B."/>
            <person name="Cang F.A."/>
            <person name="Jiang Q."/>
            <person name="Mckibben M.T.W."/>
            <person name="Barker M.S."/>
            <person name="Rieseberg L.H."/>
            <person name="Dlugosch K.M."/>
        </authorList>
    </citation>
    <scope>NUCLEOTIDE SEQUENCE</scope>
    <source>
        <strain evidence="2">CAN-66</strain>
        <tissue evidence="2">Leaf</tissue>
    </source>
</reference>
<keyword evidence="3" id="KW-1185">Reference proteome</keyword>
<feature type="compositionally biased region" description="Basic residues" evidence="1">
    <location>
        <begin position="181"/>
        <end position="192"/>
    </location>
</feature>
<feature type="compositionally biased region" description="Polar residues" evidence="1">
    <location>
        <begin position="449"/>
        <end position="458"/>
    </location>
</feature>
<dbReference type="Proteomes" id="UP001172457">
    <property type="component" value="Chromosome 4"/>
</dbReference>
<feature type="compositionally biased region" description="Basic and acidic residues" evidence="1">
    <location>
        <begin position="120"/>
        <end position="144"/>
    </location>
</feature>
<sequence>MSRCFPYPPPGYSRNGATYEALIESIKSFYILTSLKTAICSGMCTMLPSVLNLLFWCLNKAIEAMRSQGQAERKKEKKAKKDRKEKEKRKDEEKVKLPKNPNGSQQDDACKVSQSSLGSKEAHNKRTEPNGETLEKSDLTEEHGQPIGAHKPSYSSDSTQNSNKRKRDDASVPDGSGGHGKPIKIRLLKKHKGPDSSKETLCSNSGTTDPQSVCGADAKISTWRISTSAKTNPLVPSTSNSVIEDRTRFVSGNRNTGIPATSGRENIAVQYSLNQSQTKSASGSESGLRFSSKQSRPLPSSGKPILPSVQCSLNQGQTRSASGSESGLRFSSKQSRPLPSSGKSILPSVQCSLNQSQTKSASGSESGIRFISKQSRPLPSSGKPILPSDQLKHEIPSSVLNKTALPVSSRPNKSDVDVLNPVRRQQILSHGRPVRPQNHLKHEIPPTPTVSRKNTVEGSYSGRAEQPTPSSGIPIQDKGKRSISEITAPVEEQNAEPTRYEKKLQRKHSQYEKLIRSWVPPILELQPPVDDDQDWLSRSEKSGGRSSSNRGNIETCLESAASMLWQPCARFLAEADIHALPYTVPF</sequence>
<evidence type="ECO:0000256" key="1">
    <source>
        <dbReference type="SAM" id="MobiDB-lite"/>
    </source>
</evidence>
<feature type="compositionally biased region" description="Basic and acidic residues" evidence="1">
    <location>
        <begin position="82"/>
        <end position="96"/>
    </location>
</feature>
<name>A0AA38TFQ2_9ASTR</name>
<feature type="region of interest" description="Disordered" evidence="1">
    <location>
        <begin position="529"/>
        <end position="551"/>
    </location>
</feature>
<feature type="compositionally biased region" description="Polar residues" evidence="1">
    <location>
        <begin position="101"/>
        <end position="118"/>
    </location>
</feature>
<feature type="region of interest" description="Disordered" evidence="1">
    <location>
        <begin position="67"/>
        <end position="214"/>
    </location>
</feature>
<feature type="compositionally biased region" description="Polar residues" evidence="1">
    <location>
        <begin position="153"/>
        <end position="162"/>
    </location>
</feature>
<dbReference type="AlphaFoldDB" id="A0AA38TFQ2"/>
<comment type="caution">
    <text evidence="2">The sequence shown here is derived from an EMBL/GenBank/DDBJ whole genome shotgun (WGS) entry which is preliminary data.</text>
</comment>
<feature type="region of interest" description="Disordered" evidence="1">
    <location>
        <begin position="428"/>
        <end position="480"/>
    </location>
</feature>
<accession>A0AA38TFQ2</accession>
<proteinExistence type="predicted"/>